<dbReference type="EMBL" id="CP104214">
    <property type="protein sequence ID" value="UWX68830.1"/>
    <property type="molecule type" value="Genomic_DNA"/>
</dbReference>
<reference evidence="1" key="1">
    <citation type="submission" date="2022-09" db="EMBL/GenBank/DDBJ databases">
        <title>Genomic of Burkholderia gladioli.</title>
        <authorList>
            <person name="Wu H."/>
        </authorList>
    </citation>
    <scope>NUCLEOTIDE SEQUENCE</scope>
    <source>
        <strain evidence="1">ZN-S4</strain>
    </source>
</reference>
<dbReference type="AlphaFoldDB" id="A0AB38TM48"/>
<accession>A0AB38TM48</accession>
<gene>
    <name evidence="1" type="ORF">NYZ96_11330</name>
</gene>
<dbReference type="Proteomes" id="UP001059745">
    <property type="component" value="Chromosome 1"/>
</dbReference>
<name>A0AB38TM48_BURGA</name>
<dbReference type="RefSeq" id="WP_070105601.1">
    <property type="nucleotide sequence ID" value="NZ_CADEVW010000007.1"/>
</dbReference>
<organism evidence="1 2">
    <name type="scientific">Burkholderia gladioli</name>
    <name type="common">Pseudomonas marginata</name>
    <name type="synonym">Phytomonas marginata</name>
    <dbReference type="NCBI Taxonomy" id="28095"/>
    <lineage>
        <taxon>Bacteria</taxon>
        <taxon>Pseudomonadati</taxon>
        <taxon>Pseudomonadota</taxon>
        <taxon>Betaproteobacteria</taxon>
        <taxon>Burkholderiales</taxon>
        <taxon>Burkholderiaceae</taxon>
        <taxon>Burkholderia</taxon>
    </lineage>
</organism>
<protein>
    <recommendedName>
        <fullName evidence="3">Bacteriophage protein</fullName>
    </recommendedName>
</protein>
<sequence length="199" mass="20643">MAQISFNPMQTSAPTGTFRLDTEGYVQGAFLDDPSSNMWLSSGIIAASVTQPVWGGMPITENVAAPNQNGLGNSLVLAANNAGVTGFTVFNRAYNAILTPGNNVPLLVAGMTAMFFRTGSNARIAVQCDATLAANLDTGAVNQQVSWDFTNQKLIAYSSGVGALACKVLSVNTNSKIVSYNSGTGALTWTQGAAAIIQI</sequence>
<evidence type="ECO:0000313" key="2">
    <source>
        <dbReference type="Proteomes" id="UP001059745"/>
    </source>
</evidence>
<evidence type="ECO:0008006" key="3">
    <source>
        <dbReference type="Google" id="ProtNLM"/>
    </source>
</evidence>
<proteinExistence type="predicted"/>
<evidence type="ECO:0000313" key="1">
    <source>
        <dbReference type="EMBL" id="UWX68830.1"/>
    </source>
</evidence>